<evidence type="ECO:0000259" key="5">
    <source>
        <dbReference type="PROSITE" id="PS51900"/>
    </source>
</evidence>
<keyword evidence="7" id="KW-1185">Reference proteome</keyword>
<evidence type="ECO:0000256" key="3">
    <source>
        <dbReference type="PROSITE-ProRule" id="PRU01248"/>
    </source>
</evidence>
<gene>
    <name evidence="6" type="ORF">QO231_06170</name>
</gene>
<accession>A0ABU3VBA1</accession>
<keyword evidence="1" id="KW-0229">DNA integration</keyword>
<comment type="caution">
    <text evidence="6">The sequence shown here is derived from an EMBL/GenBank/DDBJ whole genome shotgun (WGS) entry which is preliminary data.</text>
</comment>
<protein>
    <recommendedName>
        <fullName evidence="5">Core-binding (CB) domain-containing protein</fullName>
    </recommendedName>
</protein>
<keyword evidence="2 3" id="KW-0238">DNA-binding</keyword>
<organism evidence="6 7">
    <name type="scientific">Sedimentitalea todarodis</name>
    <dbReference type="NCBI Taxonomy" id="1631240"/>
    <lineage>
        <taxon>Bacteria</taxon>
        <taxon>Pseudomonadati</taxon>
        <taxon>Pseudomonadota</taxon>
        <taxon>Alphaproteobacteria</taxon>
        <taxon>Rhodobacterales</taxon>
        <taxon>Paracoccaceae</taxon>
        <taxon>Sedimentitalea</taxon>
    </lineage>
</organism>
<dbReference type="InterPro" id="IPR044068">
    <property type="entry name" value="CB"/>
</dbReference>
<dbReference type="InterPro" id="IPR010998">
    <property type="entry name" value="Integrase_recombinase_N"/>
</dbReference>
<evidence type="ECO:0000256" key="2">
    <source>
        <dbReference type="ARBA" id="ARBA00023125"/>
    </source>
</evidence>
<feature type="region of interest" description="Disordered" evidence="4">
    <location>
        <begin position="155"/>
        <end position="182"/>
    </location>
</feature>
<evidence type="ECO:0000256" key="1">
    <source>
        <dbReference type="ARBA" id="ARBA00022908"/>
    </source>
</evidence>
<evidence type="ECO:0000256" key="4">
    <source>
        <dbReference type="SAM" id="MobiDB-lite"/>
    </source>
</evidence>
<dbReference type="Proteomes" id="UP001255416">
    <property type="component" value="Unassembled WGS sequence"/>
</dbReference>
<feature type="domain" description="Core-binding (CB)" evidence="5">
    <location>
        <begin position="1"/>
        <end position="78"/>
    </location>
</feature>
<proteinExistence type="predicted"/>
<feature type="compositionally biased region" description="Basic and acidic residues" evidence="4">
    <location>
        <begin position="155"/>
        <end position="165"/>
    </location>
</feature>
<dbReference type="EMBL" id="JASMWN010000003">
    <property type="protein sequence ID" value="MDU9003439.1"/>
    <property type="molecule type" value="Genomic_DNA"/>
</dbReference>
<evidence type="ECO:0000313" key="7">
    <source>
        <dbReference type="Proteomes" id="UP001255416"/>
    </source>
</evidence>
<dbReference type="PROSITE" id="PS51900">
    <property type="entry name" value="CB"/>
    <property type="match status" value="1"/>
</dbReference>
<dbReference type="InterPro" id="IPR011010">
    <property type="entry name" value="DNA_brk_join_enz"/>
</dbReference>
<name>A0ABU3VBA1_9RHOB</name>
<evidence type="ECO:0000313" key="6">
    <source>
        <dbReference type="EMBL" id="MDU9003439.1"/>
    </source>
</evidence>
<reference evidence="7" key="1">
    <citation type="submission" date="2023-05" db="EMBL/GenBank/DDBJ databases">
        <title>Sedimentitalea sp. nov. JM2-8.</title>
        <authorList>
            <person name="Huang J."/>
        </authorList>
    </citation>
    <scope>NUCLEOTIDE SEQUENCE [LARGE SCALE GENOMIC DNA]</scope>
    <source>
        <strain evidence="7">KHS03</strain>
    </source>
</reference>
<dbReference type="Gene3D" id="1.10.150.130">
    <property type="match status" value="1"/>
</dbReference>
<sequence>MAQVLERYRDTITSTKRCADNERYAINGFLRSNLAPVRLDKVTPARVAKYRDLRLEDVKPATVVRELGWLQHAIDIACSDWGQHLPDGNPARQVRRPKIDNRRERRLQQGEWQALLDAVSDQRTPLLKPLLRLMEAQRTDDEVYFPSDSARDVRHEPVVIERTDEATETDNDAGINKLETDA</sequence>
<dbReference type="SUPFAM" id="SSF56349">
    <property type="entry name" value="DNA breaking-rejoining enzymes"/>
    <property type="match status" value="1"/>
</dbReference>